<dbReference type="InterPro" id="IPR024438">
    <property type="entry name" value="Staygreen"/>
</dbReference>
<organism evidence="3 4">
    <name type="scientific">Oryza sativa subsp. japonica</name>
    <name type="common">Rice</name>
    <dbReference type="NCBI Taxonomy" id="39947"/>
    <lineage>
        <taxon>Eukaryota</taxon>
        <taxon>Viridiplantae</taxon>
        <taxon>Streptophyta</taxon>
        <taxon>Embryophyta</taxon>
        <taxon>Tracheophyta</taxon>
        <taxon>Spermatophyta</taxon>
        <taxon>Magnoliopsida</taxon>
        <taxon>Liliopsida</taxon>
        <taxon>Poales</taxon>
        <taxon>Poaceae</taxon>
        <taxon>BOP clade</taxon>
        <taxon>Oryzoideae</taxon>
        <taxon>Oryzeae</taxon>
        <taxon>Oryzinae</taxon>
        <taxon>Oryza</taxon>
        <taxon>Oryza sativa</taxon>
    </lineage>
</organism>
<evidence type="ECO:0000259" key="2">
    <source>
        <dbReference type="Pfam" id="PF12638"/>
    </source>
</evidence>
<feature type="domain" description="Staygreen protein" evidence="2">
    <location>
        <begin position="65"/>
        <end position="155"/>
    </location>
</feature>
<sequence length="276" mass="29298">MPIEAVAVASLPMASRSAALCFSSAAAARSRSRSRHGRMAVSCDAGASDLLYSSLAAKLLGPPTSFDAGKLTVEFAHSHGNSSSGFPRAYTLTHCDFTANLTLAVSDTIAADRRLRADDVFAEWKQQQQQEGMALHVHCFVSGANLLHGLAAGFRCGCTSTPAPTLSTTGSSAGVLSGRLQTPRRRTRGMRWSNCTTQSPKAQEGVGGSGLARTPSSAPCSPFSFDAYREPHTLSFFCSALCASIPILSSTGHLTCMYSMYPLHDQQNEKRLPFQA</sequence>
<reference evidence="4" key="1">
    <citation type="journal article" date="2005" name="Nature">
        <title>The map-based sequence of the rice genome.</title>
        <authorList>
            <consortium name="International rice genome sequencing project (IRGSP)"/>
            <person name="Matsumoto T."/>
            <person name="Wu J."/>
            <person name="Kanamori H."/>
            <person name="Katayose Y."/>
            <person name="Fujisawa M."/>
            <person name="Namiki N."/>
            <person name="Mizuno H."/>
            <person name="Yamamoto K."/>
            <person name="Antonio B.A."/>
            <person name="Baba T."/>
            <person name="Sakata K."/>
            <person name="Nagamura Y."/>
            <person name="Aoki H."/>
            <person name="Arikawa K."/>
            <person name="Arita K."/>
            <person name="Bito T."/>
            <person name="Chiden Y."/>
            <person name="Fujitsuka N."/>
            <person name="Fukunaka R."/>
            <person name="Hamada M."/>
            <person name="Harada C."/>
            <person name="Hayashi A."/>
            <person name="Hijishita S."/>
            <person name="Honda M."/>
            <person name="Hosokawa S."/>
            <person name="Ichikawa Y."/>
            <person name="Idonuma A."/>
            <person name="Iijima M."/>
            <person name="Ikeda M."/>
            <person name="Ikeno M."/>
            <person name="Ito K."/>
            <person name="Ito S."/>
            <person name="Ito T."/>
            <person name="Ito Y."/>
            <person name="Ito Y."/>
            <person name="Iwabuchi A."/>
            <person name="Kamiya K."/>
            <person name="Karasawa W."/>
            <person name="Kurita K."/>
            <person name="Katagiri S."/>
            <person name="Kikuta A."/>
            <person name="Kobayashi H."/>
            <person name="Kobayashi N."/>
            <person name="Machita K."/>
            <person name="Maehara T."/>
            <person name="Masukawa M."/>
            <person name="Mizubayashi T."/>
            <person name="Mukai Y."/>
            <person name="Nagasaki H."/>
            <person name="Nagata Y."/>
            <person name="Naito S."/>
            <person name="Nakashima M."/>
            <person name="Nakama Y."/>
            <person name="Nakamichi Y."/>
            <person name="Nakamura M."/>
            <person name="Meguro A."/>
            <person name="Negishi M."/>
            <person name="Ohta I."/>
            <person name="Ohta T."/>
            <person name="Okamoto M."/>
            <person name="Ono N."/>
            <person name="Saji S."/>
            <person name="Sakaguchi M."/>
            <person name="Sakai K."/>
            <person name="Shibata M."/>
            <person name="Shimokawa T."/>
            <person name="Song J."/>
            <person name="Takazaki Y."/>
            <person name="Terasawa K."/>
            <person name="Tsugane M."/>
            <person name="Tsuji K."/>
            <person name="Ueda S."/>
            <person name="Waki K."/>
            <person name="Yamagata H."/>
            <person name="Yamamoto M."/>
            <person name="Yamamoto S."/>
            <person name="Yamane H."/>
            <person name="Yoshiki S."/>
            <person name="Yoshihara R."/>
            <person name="Yukawa K."/>
            <person name="Zhong H."/>
            <person name="Yano M."/>
            <person name="Yuan Q."/>
            <person name="Ouyang S."/>
            <person name="Liu J."/>
            <person name="Jones K.M."/>
            <person name="Gansberger K."/>
            <person name="Moffat K."/>
            <person name="Hill J."/>
            <person name="Bera J."/>
            <person name="Fadrosh D."/>
            <person name="Jin S."/>
            <person name="Johri S."/>
            <person name="Kim M."/>
            <person name="Overton L."/>
            <person name="Reardon M."/>
            <person name="Tsitrin T."/>
            <person name="Vuong H."/>
            <person name="Weaver B."/>
            <person name="Ciecko A."/>
            <person name="Tallon L."/>
            <person name="Jackson J."/>
            <person name="Pai G."/>
            <person name="Aken S.V."/>
            <person name="Utterback T."/>
            <person name="Reidmuller S."/>
            <person name="Feldblyum T."/>
            <person name="Hsiao J."/>
            <person name="Zismann V."/>
            <person name="Iobst S."/>
            <person name="de Vazeille A.R."/>
            <person name="Buell C.R."/>
            <person name="Ying K."/>
            <person name="Li Y."/>
            <person name="Lu T."/>
            <person name="Huang Y."/>
            <person name="Zhao Q."/>
            <person name="Feng Q."/>
            <person name="Zhang L."/>
            <person name="Zhu J."/>
            <person name="Weng Q."/>
            <person name="Mu J."/>
            <person name="Lu Y."/>
            <person name="Fan D."/>
            <person name="Liu Y."/>
            <person name="Guan J."/>
            <person name="Zhang Y."/>
            <person name="Yu S."/>
            <person name="Liu X."/>
            <person name="Zhang Y."/>
            <person name="Hong G."/>
            <person name="Han B."/>
            <person name="Choisne N."/>
            <person name="Demange N."/>
            <person name="Orjeda G."/>
            <person name="Samain S."/>
            <person name="Cattolico L."/>
            <person name="Pelletier E."/>
            <person name="Couloux A."/>
            <person name="Segurens B."/>
            <person name="Wincker P."/>
            <person name="D'Hont A."/>
            <person name="Scarpelli C."/>
            <person name="Weissenbach J."/>
            <person name="Salanoubat M."/>
            <person name="Quetier F."/>
            <person name="Yu Y."/>
            <person name="Kim H.R."/>
            <person name="Rambo T."/>
            <person name="Currie J."/>
            <person name="Collura K."/>
            <person name="Luo M."/>
            <person name="Yang T."/>
            <person name="Ammiraju J.S.S."/>
            <person name="Engler F."/>
            <person name="Soderlund C."/>
            <person name="Wing R.A."/>
            <person name="Palmer L.E."/>
            <person name="de la Bastide M."/>
            <person name="Spiegel L."/>
            <person name="Nascimento L."/>
            <person name="Zutavern T."/>
            <person name="O'Shaughnessy A."/>
            <person name="Dike S."/>
            <person name="Dedhia N."/>
            <person name="Preston R."/>
            <person name="Balija V."/>
            <person name="McCombie W.R."/>
            <person name="Chow T."/>
            <person name="Chen H."/>
            <person name="Chung M."/>
            <person name="Chen C."/>
            <person name="Shaw J."/>
            <person name="Wu H."/>
            <person name="Hsiao K."/>
            <person name="Chao Y."/>
            <person name="Chu M."/>
            <person name="Cheng C."/>
            <person name="Hour A."/>
            <person name="Lee P."/>
            <person name="Lin S."/>
            <person name="Lin Y."/>
            <person name="Liou J."/>
            <person name="Liu S."/>
            <person name="Hsing Y."/>
            <person name="Raghuvanshi S."/>
            <person name="Mohanty A."/>
            <person name="Bharti A.K."/>
            <person name="Gaur A."/>
            <person name="Gupta V."/>
            <person name="Kumar D."/>
            <person name="Ravi V."/>
            <person name="Vij S."/>
            <person name="Kapur A."/>
            <person name="Khurana P."/>
            <person name="Khurana P."/>
            <person name="Khurana J.P."/>
            <person name="Tyagi A.K."/>
            <person name="Gaikwad K."/>
            <person name="Singh A."/>
            <person name="Dalal V."/>
            <person name="Srivastava S."/>
            <person name="Dixit A."/>
            <person name="Pal A.K."/>
            <person name="Ghazi I.A."/>
            <person name="Yadav M."/>
            <person name="Pandit A."/>
            <person name="Bhargava A."/>
            <person name="Sureshbabu K."/>
            <person name="Batra K."/>
            <person name="Sharma T.R."/>
            <person name="Mohapatra T."/>
            <person name="Singh N.K."/>
            <person name="Messing J."/>
            <person name="Nelson A.B."/>
            <person name="Fuks G."/>
            <person name="Kavchok S."/>
            <person name="Keizer G."/>
            <person name="Linton E."/>
            <person name="Llaca V."/>
            <person name="Song R."/>
            <person name="Tanyolac B."/>
            <person name="Young S."/>
            <person name="Ho-Il K."/>
            <person name="Hahn J.H."/>
            <person name="Sangsakoo G."/>
            <person name="Vanavichit A."/>
            <person name="de Mattos Luiz.A.T."/>
            <person name="Zimmer P.D."/>
            <person name="Malone G."/>
            <person name="Dellagostin O."/>
            <person name="de Oliveira A.C."/>
            <person name="Bevan M."/>
            <person name="Bancroft I."/>
            <person name="Minx P."/>
            <person name="Cordum H."/>
            <person name="Wilson R."/>
            <person name="Cheng Z."/>
            <person name="Jin W."/>
            <person name="Jiang J."/>
            <person name="Leong S.A."/>
            <person name="Iwama H."/>
            <person name="Gojobori T."/>
            <person name="Itoh T."/>
            <person name="Niimura Y."/>
            <person name="Fujii Y."/>
            <person name="Habara T."/>
            <person name="Sakai H."/>
            <person name="Sato Y."/>
            <person name="Wilson G."/>
            <person name="Kumar K."/>
            <person name="McCouch S."/>
            <person name="Juretic N."/>
            <person name="Hoen D."/>
            <person name="Wright S."/>
            <person name="Bruskiewich R."/>
            <person name="Bureau T."/>
            <person name="Miyao A."/>
            <person name="Hirochika H."/>
            <person name="Nishikawa T."/>
            <person name="Kadowaki K."/>
            <person name="Sugiura M."/>
            <person name="Burr B."/>
            <person name="Sasaki T."/>
        </authorList>
    </citation>
    <scope>NUCLEOTIDE SEQUENCE [LARGE SCALE GENOMIC DNA]</scope>
    <source>
        <strain evidence="4">cv. Nipponbare</strain>
    </source>
</reference>
<accession>A0A0P0WGT4</accession>
<comment type="similarity">
    <text evidence="1">Belongs to the staygreen family.</text>
</comment>
<evidence type="ECO:0000313" key="4">
    <source>
        <dbReference type="Proteomes" id="UP000059680"/>
    </source>
</evidence>
<name>A0A0P0WGT4_ORYSJ</name>
<reference evidence="3 4" key="2">
    <citation type="journal article" date="2013" name="Plant Cell Physiol.">
        <title>Rice Annotation Project Database (RAP-DB): an integrative and interactive database for rice genomics.</title>
        <authorList>
            <person name="Sakai H."/>
            <person name="Lee S.S."/>
            <person name="Tanaka T."/>
            <person name="Numa H."/>
            <person name="Kim J."/>
            <person name="Kawahara Y."/>
            <person name="Wakimoto H."/>
            <person name="Yang C.C."/>
            <person name="Iwamoto M."/>
            <person name="Abe T."/>
            <person name="Yamada Y."/>
            <person name="Muto A."/>
            <person name="Inokuchi H."/>
            <person name="Ikemura T."/>
            <person name="Matsumoto T."/>
            <person name="Sasaki T."/>
            <person name="Itoh T."/>
        </authorList>
    </citation>
    <scope>NUCLEOTIDE SEQUENCE [LARGE SCALE GENOMIC DNA]</scope>
    <source>
        <strain evidence="4">cv. Nipponbare</strain>
    </source>
</reference>
<proteinExistence type="inferred from homology"/>
<reference evidence="3 4" key="3">
    <citation type="journal article" date="2013" name="Rice">
        <title>Improvement of the Oryza sativa Nipponbare reference genome using next generation sequence and optical map data.</title>
        <authorList>
            <person name="Kawahara Y."/>
            <person name="de la Bastide M."/>
            <person name="Hamilton J.P."/>
            <person name="Kanamori H."/>
            <person name="McCombie W.R."/>
            <person name="Ouyang S."/>
            <person name="Schwartz D.C."/>
            <person name="Tanaka T."/>
            <person name="Wu J."/>
            <person name="Zhou S."/>
            <person name="Childs K.L."/>
            <person name="Davidson R.M."/>
            <person name="Lin H."/>
            <person name="Quesada-Ocampo L."/>
            <person name="Vaillancourt B."/>
            <person name="Sakai H."/>
            <person name="Lee S.S."/>
            <person name="Kim J."/>
            <person name="Numa H."/>
            <person name="Itoh T."/>
            <person name="Buell C.R."/>
            <person name="Matsumoto T."/>
        </authorList>
    </citation>
    <scope>NUCLEOTIDE SEQUENCE [LARGE SCALE GENOMIC DNA]</scope>
    <source>
        <strain evidence="4">cv. Nipponbare</strain>
    </source>
</reference>
<protein>
    <submittedName>
        <fullName evidence="3">Os04g0692600 protein</fullName>
    </submittedName>
</protein>
<dbReference type="EMBL" id="AP014960">
    <property type="protein sequence ID" value="BAS91799.1"/>
    <property type="molecule type" value="Genomic_DNA"/>
</dbReference>
<evidence type="ECO:0000256" key="1">
    <source>
        <dbReference type="ARBA" id="ARBA00009234"/>
    </source>
</evidence>
<dbReference type="Proteomes" id="UP000059680">
    <property type="component" value="Chromosome 4"/>
</dbReference>
<dbReference type="AlphaFoldDB" id="A0A0P0WGT4"/>
<feature type="non-terminal residue" evidence="3">
    <location>
        <position position="276"/>
    </location>
</feature>
<dbReference type="PANTHER" id="PTHR31750:SF18">
    <property type="entry name" value="MAGNESIUM DECHELATASE SGRL, CHLOROPLASTIC"/>
    <property type="match status" value="1"/>
</dbReference>
<dbReference type="Pfam" id="PF12638">
    <property type="entry name" value="Staygreen"/>
    <property type="match status" value="1"/>
</dbReference>
<gene>
    <name evidence="3" type="ordered locus">Os04g0692600</name>
    <name evidence="3" type="ORF">OSNPB_040692600</name>
</gene>
<dbReference type="PANTHER" id="PTHR31750">
    <property type="entry name" value="PROTEIN STAY-GREEN 1, CHLOROPLASTIC-RELATED"/>
    <property type="match status" value="1"/>
</dbReference>
<keyword evidence="4" id="KW-1185">Reference proteome</keyword>
<evidence type="ECO:0000313" key="3">
    <source>
        <dbReference type="EMBL" id="BAS91799.1"/>
    </source>
</evidence>